<reference evidence="5" key="2">
    <citation type="submission" date="2025-08" db="UniProtKB">
        <authorList>
            <consortium name="RefSeq"/>
        </authorList>
    </citation>
    <scope>IDENTIFICATION</scope>
    <source>
        <tissue evidence="5">Whole plant</tissue>
    </source>
</reference>
<feature type="compositionally biased region" description="Low complexity" evidence="2">
    <location>
        <begin position="304"/>
        <end position="322"/>
    </location>
</feature>
<dbReference type="SUPFAM" id="SSF53098">
    <property type="entry name" value="Ribonuclease H-like"/>
    <property type="match status" value="1"/>
</dbReference>
<organism evidence="4 5">
    <name type="scientific">Arachis duranensis</name>
    <name type="common">Wild peanut</name>
    <dbReference type="NCBI Taxonomy" id="130453"/>
    <lineage>
        <taxon>Eukaryota</taxon>
        <taxon>Viridiplantae</taxon>
        <taxon>Streptophyta</taxon>
        <taxon>Embryophyta</taxon>
        <taxon>Tracheophyta</taxon>
        <taxon>Spermatophyta</taxon>
        <taxon>Magnoliopsida</taxon>
        <taxon>eudicotyledons</taxon>
        <taxon>Gunneridae</taxon>
        <taxon>Pentapetalae</taxon>
        <taxon>rosids</taxon>
        <taxon>fabids</taxon>
        <taxon>Fabales</taxon>
        <taxon>Fabaceae</taxon>
        <taxon>Papilionoideae</taxon>
        <taxon>50 kb inversion clade</taxon>
        <taxon>dalbergioids sensu lato</taxon>
        <taxon>Dalbergieae</taxon>
        <taxon>Pterocarpus clade</taxon>
        <taxon>Arachis</taxon>
    </lineage>
</organism>
<gene>
    <name evidence="5" type="primary">LOC107480700</name>
</gene>
<dbReference type="SUPFAM" id="SSF57756">
    <property type="entry name" value="Retrovirus zinc finger-like domains"/>
    <property type="match status" value="1"/>
</dbReference>
<keyword evidence="1" id="KW-0862">Zinc</keyword>
<reference evidence="4" key="1">
    <citation type="journal article" date="2016" name="Nat. Genet.">
        <title>The genome sequences of Arachis duranensis and Arachis ipaensis, the diploid ancestors of cultivated peanut.</title>
        <authorList>
            <person name="Bertioli D.J."/>
            <person name="Cannon S.B."/>
            <person name="Froenicke L."/>
            <person name="Huang G."/>
            <person name="Farmer A.D."/>
            <person name="Cannon E.K."/>
            <person name="Liu X."/>
            <person name="Gao D."/>
            <person name="Clevenger J."/>
            <person name="Dash S."/>
            <person name="Ren L."/>
            <person name="Moretzsohn M.C."/>
            <person name="Shirasawa K."/>
            <person name="Huang W."/>
            <person name="Vidigal B."/>
            <person name="Abernathy B."/>
            <person name="Chu Y."/>
            <person name="Niederhuth C.E."/>
            <person name="Umale P."/>
            <person name="Araujo A.C."/>
            <person name="Kozik A."/>
            <person name="Kim K.D."/>
            <person name="Burow M.D."/>
            <person name="Varshney R.K."/>
            <person name="Wang X."/>
            <person name="Zhang X."/>
            <person name="Barkley N."/>
            <person name="Guimaraes P.M."/>
            <person name="Isobe S."/>
            <person name="Guo B."/>
            <person name="Liao B."/>
            <person name="Stalker H.T."/>
            <person name="Schmitz R.J."/>
            <person name="Scheffler B.E."/>
            <person name="Leal-Bertioli S.C."/>
            <person name="Xun X."/>
            <person name="Jackson S.A."/>
            <person name="Michelmore R."/>
            <person name="Ozias-Akins P."/>
        </authorList>
    </citation>
    <scope>NUCLEOTIDE SEQUENCE [LARGE SCALE GENOMIC DNA]</scope>
    <source>
        <strain evidence="4">cv. V14167</strain>
    </source>
</reference>
<dbReference type="Pfam" id="PF00098">
    <property type="entry name" value="zf-CCHC"/>
    <property type="match status" value="1"/>
</dbReference>
<dbReference type="GO" id="GO:0003676">
    <property type="term" value="F:nucleic acid binding"/>
    <property type="evidence" value="ECO:0007669"/>
    <property type="project" value="InterPro"/>
</dbReference>
<feature type="domain" description="CCHC-type" evidence="3">
    <location>
        <begin position="142"/>
        <end position="157"/>
    </location>
</feature>
<dbReference type="InterPro" id="IPR008906">
    <property type="entry name" value="HATC_C_dom"/>
</dbReference>
<dbReference type="GO" id="GO:0046983">
    <property type="term" value="F:protein dimerization activity"/>
    <property type="evidence" value="ECO:0007669"/>
    <property type="project" value="InterPro"/>
</dbReference>
<dbReference type="GO" id="GO:0008270">
    <property type="term" value="F:zinc ion binding"/>
    <property type="evidence" value="ECO:0007669"/>
    <property type="project" value="UniProtKB-KW"/>
</dbReference>
<dbReference type="RefSeq" id="XP_052114435.1">
    <property type="nucleotide sequence ID" value="XM_052258475.1"/>
</dbReference>
<proteinExistence type="predicted"/>
<dbReference type="Pfam" id="PF05699">
    <property type="entry name" value="Dimer_Tnp_hAT"/>
    <property type="match status" value="1"/>
</dbReference>
<dbReference type="InterPro" id="IPR001878">
    <property type="entry name" value="Znf_CCHC"/>
</dbReference>
<dbReference type="GeneID" id="107480700"/>
<dbReference type="KEGG" id="adu:107480700"/>
<evidence type="ECO:0000313" key="5">
    <source>
        <dbReference type="RefSeq" id="XP_052114435.1"/>
    </source>
</evidence>
<dbReference type="InterPro" id="IPR012337">
    <property type="entry name" value="RNaseH-like_sf"/>
</dbReference>
<dbReference type="PANTHER" id="PTHR23272">
    <property type="entry name" value="BED FINGER-RELATED"/>
    <property type="match status" value="1"/>
</dbReference>
<feature type="compositionally biased region" description="Pro residues" evidence="2">
    <location>
        <begin position="275"/>
        <end position="289"/>
    </location>
</feature>
<dbReference type="Gene3D" id="4.10.60.10">
    <property type="entry name" value="Zinc finger, CCHC-type"/>
    <property type="match status" value="1"/>
</dbReference>
<evidence type="ECO:0000256" key="2">
    <source>
        <dbReference type="SAM" id="MobiDB-lite"/>
    </source>
</evidence>
<keyword evidence="1" id="KW-0479">Metal-binding</keyword>
<protein>
    <submittedName>
        <fullName evidence="5">Uncharacterized protein LOC107480700</fullName>
    </submittedName>
</protein>
<feature type="compositionally biased region" description="Low complexity" evidence="2">
    <location>
        <begin position="262"/>
        <end position="272"/>
    </location>
</feature>
<dbReference type="AlphaFoldDB" id="A0A9C6TD94"/>
<keyword evidence="4" id="KW-1185">Reference proteome</keyword>
<dbReference type="InterPro" id="IPR036875">
    <property type="entry name" value="Znf_CCHC_sf"/>
</dbReference>
<dbReference type="PROSITE" id="PS50158">
    <property type="entry name" value="ZF_CCHC"/>
    <property type="match status" value="1"/>
</dbReference>
<keyword evidence="1" id="KW-0863">Zinc-finger</keyword>
<name>A0A9C6TD94_ARADU</name>
<dbReference type="PANTHER" id="PTHR23272:SF184">
    <property type="entry name" value="OS03G0311250 PROTEIN"/>
    <property type="match status" value="1"/>
</dbReference>
<sequence length="421" mass="45891">MASATNVSAQISSIPMLNGSNFKVWKDTMEIVLGCMDLDISLREEKPTSTPENLNEVKIEKWEKSNRMSIMIMKRSIPEAFRGSITEDKDAKQFLKDVEKFFTKKFSAHMPLSSQYKRKRDTTADAPSQQKKAKKQDQVSTCFFCKKVGHMKKDCTKYATWRVKKGIILTFVCSQASLSYAPVDTWWVDSAAKCESDGHTPTSPVPFSFPTCATLRQADSFPLQIPPPNRGEPPPPVHDPASSPPPNSVSGATSDHATCDLAASSPPSTPAAFLEPPPTSPRPTSPPAVHPSAFLEPTHDLDTSDLAASSPPSSVSGAQPPSHRLSDSSSYGARAIYSDVLAMPVSTVASESAFSTGGRVLNNYRSSLTPMTAEALICTQNWLRNSPKLVLEELIEELEKLELEVAPTRDPNEEDSGVESD</sequence>
<feature type="region of interest" description="Disordered" evidence="2">
    <location>
        <begin position="221"/>
        <end position="329"/>
    </location>
</feature>
<evidence type="ECO:0000256" key="1">
    <source>
        <dbReference type="PROSITE-ProRule" id="PRU00047"/>
    </source>
</evidence>
<evidence type="ECO:0000313" key="4">
    <source>
        <dbReference type="Proteomes" id="UP000515211"/>
    </source>
</evidence>
<dbReference type="Proteomes" id="UP000515211">
    <property type="component" value="Chromosome 3"/>
</dbReference>
<accession>A0A9C6TD94</accession>
<dbReference type="SMART" id="SM00343">
    <property type="entry name" value="ZnF_C2HC"/>
    <property type="match status" value="1"/>
</dbReference>
<feature type="compositionally biased region" description="Pro residues" evidence="2">
    <location>
        <begin position="224"/>
        <end position="247"/>
    </location>
</feature>
<evidence type="ECO:0000259" key="3">
    <source>
        <dbReference type="PROSITE" id="PS50158"/>
    </source>
</evidence>